<dbReference type="Gene3D" id="3.30.450.150">
    <property type="entry name" value="Haem-degrading domain"/>
    <property type="match status" value="1"/>
</dbReference>
<reference evidence="2" key="1">
    <citation type="submission" date="2017-08" db="EMBL/GenBank/DDBJ databases">
        <title>A dynamic microbial community with high functional redundancy inhabits the cold, oxic subseafloor aquifer.</title>
        <authorList>
            <person name="Tully B.J."/>
            <person name="Wheat C.G."/>
            <person name="Glazer B.T."/>
            <person name="Huber J.A."/>
        </authorList>
    </citation>
    <scope>NUCLEOTIDE SEQUENCE [LARGE SCALE GENOMIC DNA]</scope>
</reference>
<name>A0A2A5CH14_9GAMM</name>
<sequence>MVILLISIGQQAFAQRGEPSQAKLDLTSAQAVMTAAMAEAESSNSNVSIAIIDVNGDLVLFSRKDGASPRAVTSSQGKARASIMFGMPSRDIQAAIASGTPLSARIISPPGGAWEITPFQGALPIIRNGELLGAIGVGGVAPSRDEEIAQAGLDAID</sequence>
<gene>
    <name evidence="1" type="ORF">COA71_03995</name>
</gene>
<dbReference type="Proteomes" id="UP000228987">
    <property type="component" value="Unassembled WGS sequence"/>
</dbReference>
<accession>A0A2A5CH14</accession>
<dbReference type="InterPro" id="IPR038084">
    <property type="entry name" value="PduO/GlcC-like_sf"/>
</dbReference>
<dbReference type="AlphaFoldDB" id="A0A2A5CH14"/>
<dbReference type="InterPro" id="IPR005624">
    <property type="entry name" value="PduO/GlcC-like"/>
</dbReference>
<dbReference type="PANTHER" id="PTHR34309:SF1">
    <property type="entry name" value="PROTEIN GLCG"/>
    <property type="match status" value="1"/>
</dbReference>
<comment type="caution">
    <text evidence="1">The sequence shown here is derived from an EMBL/GenBank/DDBJ whole genome shotgun (WGS) entry which is preliminary data.</text>
</comment>
<dbReference type="EMBL" id="NVWI01000002">
    <property type="protein sequence ID" value="PCJ42676.1"/>
    <property type="molecule type" value="Genomic_DNA"/>
</dbReference>
<evidence type="ECO:0008006" key="3">
    <source>
        <dbReference type="Google" id="ProtNLM"/>
    </source>
</evidence>
<dbReference type="Pfam" id="PF03928">
    <property type="entry name" value="HbpS-like"/>
    <property type="match status" value="1"/>
</dbReference>
<evidence type="ECO:0000313" key="2">
    <source>
        <dbReference type="Proteomes" id="UP000228987"/>
    </source>
</evidence>
<dbReference type="InterPro" id="IPR052517">
    <property type="entry name" value="GlcG_carb_metab_protein"/>
</dbReference>
<protein>
    <recommendedName>
        <fullName evidence="3">Heme-binding protein</fullName>
    </recommendedName>
</protein>
<evidence type="ECO:0000313" key="1">
    <source>
        <dbReference type="EMBL" id="PCJ42676.1"/>
    </source>
</evidence>
<proteinExistence type="predicted"/>
<dbReference type="SUPFAM" id="SSF143744">
    <property type="entry name" value="GlcG-like"/>
    <property type="match status" value="1"/>
</dbReference>
<organism evidence="1 2">
    <name type="scientific">SAR86 cluster bacterium</name>
    <dbReference type="NCBI Taxonomy" id="2030880"/>
    <lineage>
        <taxon>Bacteria</taxon>
        <taxon>Pseudomonadati</taxon>
        <taxon>Pseudomonadota</taxon>
        <taxon>Gammaproteobacteria</taxon>
        <taxon>SAR86 cluster</taxon>
    </lineage>
</organism>
<dbReference type="PANTHER" id="PTHR34309">
    <property type="entry name" value="SLR1406 PROTEIN"/>
    <property type="match status" value="1"/>
</dbReference>